<dbReference type="Gene3D" id="1.10.460.10">
    <property type="entry name" value="Topoisomerase I, domain 2"/>
    <property type="match status" value="1"/>
</dbReference>
<evidence type="ECO:0000259" key="5">
    <source>
        <dbReference type="PROSITE" id="PS52039"/>
    </source>
</evidence>
<dbReference type="GO" id="GO:0003917">
    <property type="term" value="F:DNA topoisomerase type I (single strand cut, ATP-independent) activity"/>
    <property type="evidence" value="ECO:0007669"/>
    <property type="project" value="InterPro"/>
</dbReference>
<dbReference type="PANTHER" id="PTHR11390:SF26">
    <property type="entry name" value="DNA TOPOISOMERASE 1"/>
    <property type="match status" value="1"/>
</dbReference>
<evidence type="ECO:0000256" key="1">
    <source>
        <dbReference type="ARBA" id="ARBA00022723"/>
    </source>
</evidence>
<dbReference type="InterPro" id="IPR006171">
    <property type="entry name" value="TOPRIM_dom"/>
</dbReference>
<evidence type="ECO:0000256" key="2">
    <source>
        <dbReference type="ARBA" id="ARBA00022833"/>
    </source>
</evidence>
<dbReference type="InterPro" id="IPR013497">
    <property type="entry name" value="Topo_IA_cen"/>
</dbReference>
<dbReference type="PROSITE" id="PS52039">
    <property type="entry name" value="TOPO_IA_2"/>
    <property type="match status" value="1"/>
</dbReference>
<dbReference type="Gene3D" id="3.40.50.140">
    <property type="match status" value="1"/>
</dbReference>
<dbReference type="InterPro" id="IPR003601">
    <property type="entry name" value="Topo_IA_2"/>
</dbReference>
<accession>X1QSZ5</accession>
<dbReference type="GO" id="GO:0006265">
    <property type="term" value="P:DNA topological change"/>
    <property type="evidence" value="ECO:0007669"/>
    <property type="project" value="InterPro"/>
</dbReference>
<feature type="domain" description="Topo IA-type catalytic" evidence="5">
    <location>
        <begin position="71"/>
        <end position="186"/>
    </location>
</feature>
<evidence type="ECO:0000256" key="3">
    <source>
        <dbReference type="ARBA" id="ARBA00023235"/>
    </source>
</evidence>
<comment type="caution">
    <text evidence="6">The sequence shown here is derived from an EMBL/GenBank/DDBJ whole genome shotgun (WGS) entry which is preliminary data.</text>
</comment>
<feature type="domain" description="Toprim" evidence="4">
    <location>
        <begin position="1"/>
        <end position="55"/>
    </location>
</feature>
<keyword evidence="1" id="KW-0479">Metal-binding</keyword>
<dbReference type="GO" id="GO:0006281">
    <property type="term" value="P:DNA repair"/>
    <property type="evidence" value="ECO:0007669"/>
    <property type="project" value="TreeGrafter"/>
</dbReference>
<protein>
    <submittedName>
        <fullName evidence="6">Uncharacterized protein</fullName>
    </submittedName>
</protein>
<dbReference type="InterPro" id="IPR023405">
    <property type="entry name" value="Topo_IA_core_domain"/>
</dbReference>
<gene>
    <name evidence="6" type="ORF">S06H3_55476</name>
</gene>
<reference evidence="6" key="1">
    <citation type="journal article" date="2014" name="Front. Microbiol.">
        <title>High frequency of phylogenetically diverse reductive dehalogenase-homologous genes in deep subseafloor sedimentary metagenomes.</title>
        <authorList>
            <person name="Kawai M."/>
            <person name="Futagami T."/>
            <person name="Toyoda A."/>
            <person name="Takaki Y."/>
            <person name="Nishi S."/>
            <person name="Hori S."/>
            <person name="Arai W."/>
            <person name="Tsubouchi T."/>
            <person name="Morono Y."/>
            <person name="Uchiyama I."/>
            <person name="Ito T."/>
            <person name="Fujiyama A."/>
            <person name="Inagaki F."/>
            <person name="Takami H."/>
        </authorList>
    </citation>
    <scope>NUCLEOTIDE SEQUENCE</scope>
    <source>
        <strain evidence="6">Expedition CK06-06</strain>
    </source>
</reference>
<dbReference type="EMBL" id="BARV01035571">
    <property type="protein sequence ID" value="GAI57931.1"/>
    <property type="molecule type" value="Genomic_DNA"/>
</dbReference>
<sequence>GFVEAIKELAKDADEFISACDFDIEGSVIAYNVLKYLCGEDSLNRAKRMKFSTLTAQDLRQSYEQLMPRLDFELIDAGIARHVLDWYWGMNLSKAMSASVEAAQQRFAKLSAGRVQTPTLKILVEREREIRAFKPEPFWILGLLLELEGKEFIAGHATPRFFDKSEAERALAACKALGEGANRHPQ</sequence>
<dbReference type="Pfam" id="PF01751">
    <property type="entry name" value="Toprim"/>
    <property type="match status" value="1"/>
</dbReference>
<dbReference type="PANTHER" id="PTHR11390">
    <property type="entry name" value="PROKARYOTIC DNA TOPOISOMERASE"/>
    <property type="match status" value="1"/>
</dbReference>
<name>X1QSZ5_9ZZZZ</name>
<keyword evidence="2" id="KW-0862">Zinc</keyword>
<dbReference type="Pfam" id="PF01131">
    <property type="entry name" value="Topoisom_bac"/>
    <property type="match status" value="1"/>
</dbReference>
<dbReference type="GO" id="GO:0006310">
    <property type="term" value="P:DNA recombination"/>
    <property type="evidence" value="ECO:0007669"/>
    <property type="project" value="TreeGrafter"/>
</dbReference>
<proteinExistence type="predicted"/>
<dbReference type="GO" id="GO:0003677">
    <property type="term" value="F:DNA binding"/>
    <property type="evidence" value="ECO:0007669"/>
    <property type="project" value="InterPro"/>
</dbReference>
<feature type="non-terminal residue" evidence="6">
    <location>
        <position position="1"/>
    </location>
</feature>
<dbReference type="PRINTS" id="PR00417">
    <property type="entry name" value="PRTPISMRASEI"/>
</dbReference>
<dbReference type="PROSITE" id="PS50880">
    <property type="entry name" value="TOPRIM"/>
    <property type="match status" value="1"/>
</dbReference>
<dbReference type="SUPFAM" id="SSF56712">
    <property type="entry name" value="Prokaryotic type I DNA topoisomerase"/>
    <property type="match status" value="1"/>
</dbReference>
<keyword evidence="3" id="KW-0413">Isomerase</keyword>
<dbReference type="InterPro" id="IPR013824">
    <property type="entry name" value="Topo_IA_cen_sub1"/>
</dbReference>
<evidence type="ECO:0000259" key="4">
    <source>
        <dbReference type="PROSITE" id="PS50880"/>
    </source>
</evidence>
<evidence type="ECO:0000313" key="6">
    <source>
        <dbReference type="EMBL" id="GAI57931.1"/>
    </source>
</evidence>
<dbReference type="GO" id="GO:0046872">
    <property type="term" value="F:metal ion binding"/>
    <property type="evidence" value="ECO:0007669"/>
    <property type="project" value="UniProtKB-KW"/>
</dbReference>
<dbReference type="AlphaFoldDB" id="X1QSZ5"/>
<dbReference type="InterPro" id="IPR000380">
    <property type="entry name" value="Topo_IA"/>
</dbReference>
<dbReference type="SMART" id="SM00436">
    <property type="entry name" value="TOP1Bc"/>
    <property type="match status" value="1"/>
</dbReference>
<organism evidence="6">
    <name type="scientific">marine sediment metagenome</name>
    <dbReference type="NCBI Taxonomy" id="412755"/>
    <lineage>
        <taxon>unclassified sequences</taxon>
        <taxon>metagenomes</taxon>
        <taxon>ecological metagenomes</taxon>
    </lineage>
</organism>